<gene>
    <name evidence="4" type="ORF">IFM12276_25320</name>
</gene>
<proteinExistence type="predicted"/>
<dbReference type="SMART" id="SM00226">
    <property type="entry name" value="LMWPc"/>
    <property type="match status" value="1"/>
</dbReference>
<evidence type="ECO:0000313" key="4">
    <source>
        <dbReference type="EMBL" id="BDT99503.1"/>
    </source>
</evidence>
<dbReference type="Gene3D" id="1.10.10.10">
    <property type="entry name" value="Winged helix-like DNA-binding domain superfamily/Winged helix DNA-binding domain"/>
    <property type="match status" value="1"/>
</dbReference>
<dbReference type="RefSeq" id="WP_281879652.1">
    <property type="nucleotide sequence ID" value="NZ_AP026978.1"/>
</dbReference>
<protein>
    <submittedName>
        <fullName evidence="4">ArsR family transcriptional regulator</fullName>
    </submittedName>
</protein>
<dbReference type="SUPFAM" id="SSF46785">
    <property type="entry name" value="Winged helix' DNA-binding domain"/>
    <property type="match status" value="1"/>
</dbReference>
<dbReference type="InterPro" id="IPR023485">
    <property type="entry name" value="Ptyr_pPase"/>
</dbReference>
<evidence type="ECO:0000259" key="3">
    <source>
        <dbReference type="SMART" id="SM00418"/>
    </source>
</evidence>
<dbReference type="EMBL" id="AP026978">
    <property type="protein sequence ID" value="BDT99503.1"/>
    <property type="molecule type" value="Genomic_DNA"/>
</dbReference>
<feature type="domain" description="HTH arsR-type" evidence="3">
    <location>
        <begin position="16"/>
        <end position="97"/>
    </location>
</feature>
<dbReference type="SUPFAM" id="SSF52788">
    <property type="entry name" value="Phosphotyrosine protein phosphatases I"/>
    <property type="match status" value="1"/>
</dbReference>
<keyword evidence="1" id="KW-0059">Arsenical resistance</keyword>
<dbReference type="InterPro" id="IPR036388">
    <property type="entry name" value="WH-like_DNA-bd_sf"/>
</dbReference>
<dbReference type="PANTHER" id="PTHR43428:SF1">
    <property type="entry name" value="ARSENATE REDUCTASE"/>
    <property type="match status" value="1"/>
</dbReference>
<dbReference type="SMART" id="SM00418">
    <property type="entry name" value="HTH_ARSR"/>
    <property type="match status" value="1"/>
</dbReference>
<keyword evidence="5" id="KW-1185">Reference proteome</keyword>
<evidence type="ECO:0000256" key="1">
    <source>
        <dbReference type="ARBA" id="ARBA00022849"/>
    </source>
</evidence>
<evidence type="ECO:0000259" key="2">
    <source>
        <dbReference type="SMART" id="SM00226"/>
    </source>
</evidence>
<dbReference type="Gene3D" id="3.40.50.2300">
    <property type="match status" value="1"/>
</dbReference>
<sequence length="257" mass="28179">MYSAVVVAPDRVPVPLLMRMASHPVRWALLTELACGDRRVRELVAAVGEPQNLVSYHLRLLRTSGLVGARRSSFDARDTYYHLDLSACANALGDAAVALHPALAPARREWPRGSSVLFLCTGNSARSPMAEAMLRHRATGVEVASAGSHPAARMHPNTARVLRADYGIDLEPRQPQPLEAITGRRFDYVITLCDKIREVPRDHGAAVTTHWSLPNPSTAAGADRATYPEFRRLASELDIRIGFGPPLSQQRRVRTPA</sequence>
<accession>A0ABN6U2Y4</accession>
<dbReference type="PANTHER" id="PTHR43428">
    <property type="entry name" value="ARSENATE REDUCTASE"/>
    <property type="match status" value="1"/>
</dbReference>
<dbReference type="InterPro" id="IPR001845">
    <property type="entry name" value="HTH_ArsR_DNA-bd_dom"/>
</dbReference>
<organism evidence="4 5">
    <name type="scientific">Nocardia sputorum</name>
    <dbReference type="NCBI Taxonomy" id="2984338"/>
    <lineage>
        <taxon>Bacteria</taxon>
        <taxon>Bacillati</taxon>
        <taxon>Actinomycetota</taxon>
        <taxon>Actinomycetes</taxon>
        <taxon>Mycobacteriales</taxon>
        <taxon>Nocardiaceae</taxon>
        <taxon>Nocardia</taxon>
    </lineage>
</organism>
<dbReference type="InterPro" id="IPR036390">
    <property type="entry name" value="WH_DNA-bd_sf"/>
</dbReference>
<feature type="domain" description="Phosphotyrosine protein phosphatase I" evidence="2">
    <location>
        <begin position="114"/>
        <end position="245"/>
    </location>
</feature>
<dbReference type="InterPro" id="IPR011991">
    <property type="entry name" value="ArsR-like_HTH"/>
</dbReference>
<evidence type="ECO:0000313" key="5">
    <source>
        <dbReference type="Proteomes" id="UP001317870"/>
    </source>
</evidence>
<dbReference type="InterPro" id="IPR036196">
    <property type="entry name" value="Ptyr_pPase_sf"/>
</dbReference>
<reference evidence="4 5" key="1">
    <citation type="submission" date="2022-11" db="EMBL/GenBank/DDBJ databases">
        <title>Genome Sequencing of Nocardia sp. ON39_IFM12276 and assembly.</title>
        <authorList>
            <person name="Shimojima M."/>
            <person name="Toyokawa M."/>
            <person name="Uesaka K."/>
        </authorList>
    </citation>
    <scope>NUCLEOTIDE SEQUENCE [LARGE SCALE GENOMIC DNA]</scope>
    <source>
        <strain evidence="4 5">IFM 12276</strain>
    </source>
</reference>
<dbReference type="Pfam" id="PF01022">
    <property type="entry name" value="HTH_5"/>
    <property type="match status" value="1"/>
</dbReference>
<dbReference type="Proteomes" id="UP001317870">
    <property type="component" value="Chromosome"/>
</dbReference>
<dbReference type="CDD" id="cd16345">
    <property type="entry name" value="LMWP_ArsC"/>
    <property type="match status" value="1"/>
</dbReference>
<name>A0ABN6U2Y4_9NOCA</name>
<dbReference type="CDD" id="cd00090">
    <property type="entry name" value="HTH_ARSR"/>
    <property type="match status" value="1"/>
</dbReference>
<dbReference type="Pfam" id="PF01451">
    <property type="entry name" value="LMWPc"/>
    <property type="match status" value="1"/>
</dbReference>